<keyword evidence="3" id="KW-1185">Reference proteome</keyword>
<dbReference type="AlphaFoldDB" id="A0A2P1PT30"/>
<proteinExistence type="predicted"/>
<sequence length="372" mass="41298">MQQTGGTSQQIVSALAIGAIVVAVAAVLYQAQPTLEDCGRFDVARQALKIVAANQVAEQPNGSLLQVNGWLAPPQDAPELSDHDFVIPERGFRWRRLVETRKTEFRTTTPSYQGGRRTTPQSTTIAYDTWWPLADSPLAPRLGGAPLQSEIVGDLPKQFGDLVMYDSDQLALQELPMRLTAPAQALLTEQGFVERAGEPGVYYGHDDWVRVAWFYVPAQAVTYIGEKQVSDFGPEPILVNWGNERMPVARNIYAGEWHYDQEWQEAAAQCASYRPDFRVRINLGMAWLAPLLALNLVLAFWHPNTPFHAWTRRLIALPVPALHGFWVAFVVAAVTLAAFLANAWFATLIAAVLLAGADLLIVSWWANARNLR</sequence>
<dbReference type="EMBL" id="CP027860">
    <property type="protein sequence ID" value="AVP98005.1"/>
    <property type="molecule type" value="Genomic_DNA"/>
</dbReference>
<keyword evidence="1" id="KW-1133">Transmembrane helix</keyword>
<reference evidence="2 3" key="2">
    <citation type="submission" date="2018-03" db="EMBL/GenBank/DDBJ databases">
        <authorList>
            <person name="Keele B.F."/>
        </authorList>
    </citation>
    <scope>NUCLEOTIDE SEQUENCE [LARGE SCALE GENOMIC DNA]</scope>
    <source>
        <strain evidence="2 3">D13</strain>
    </source>
</reference>
<evidence type="ECO:0000313" key="2">
    <source>
        <dbReference type="EMBL" id="AVP98005.1"/>
    </source>
</evidence>
<reference evidence="2 3" key="1">
    <citation type="submission" date="2018-03" db="EMBL/GenBank/DDBJ databases">
        <title>Ahniella affigens gen. nov., sp. nov., a gammaproteobacterium isolated from sandy soil near a stream.</title>
        <authorList>
            <person name="Ko Y."/>
            <person name="Kim J.-H."/>
        </authorList>
    </citation>
    <scope>NUCLEOTIDE SEQUENCE [LARGE SCALE GENOMIC DNA]</scope>
    <source>
        <strain evidence="2 3">D13</strain>
    </source>
</reference>
<feature type="transmembrane region" description="Helical" evidence="1">
    <location>
        <begin position="314"/>
        <end position="338"/>
    </location>
</feature>
<feature type="transmembrane region" description="Helical" evidence="1">
    <location>
        <begin position="344"/>
        <end position="366"/>
    </location>
</feature>
<gene>
    <name evidence="2" type="ORF">C7S18_12680</name>
</gene>
<accession>A0A2P1PT30</accession>
<protein>
    <submittedName>
        <fullName evidence="2">Uncharacterized protein</fullName>
    </submittedName>
</protein>
<evidence type="ECO:0000313" key="3">
    <source>
        <dbReference type="Proteomes" id="UP000241074"/>
    </source>
</evidence>
<name>A0A2P1PT30_9GAMM</name>
<keyword evidence="1" id="KW-0472">Membrane</keyword>
<dbReference type="Proteomes" id="UP000241074">
    <property type="component" value="Chromosome"/>
</dbReference>
<feature type="transmembrane region" description="Helical" evidence="1">
    <location>
        <begin position="284"/>
        <end position="302"/>
    </location>
</feature>
<evidence type="ECO:0000256" key="1">
    <source>
        <dbReference type="SAM" id="Phobius"/>
    </source>
</evidence>
<keyword evidence="1" id="KW-0812">Transmembrane</keyword>
<feature type="transmembrane region" description="Helical" evidence="1">
    <location>
        <begin position="12"/>
        <end position="31"/>
    </location>
</feature>
<dbReference type="KEGG" id="xba:C7S18_12680"/>
<organism evidence="2 3">
    <name type="scientific">Ahniella affigens</name>
    <dbReference type="NCBI Taxonomy" id="2021234"/>
    <lineage>
        <taxon>Bacteria</taxon>
        <taxon>Pseudomonadati</taxon>
        <taxon>Pseudomonadota</taxon>
        <taxon>Gammaproteobacteria</taxon>
        <taxon>Lysobacterales</taxon>
        <taxon>Rhodanobacteraceae</taxon>
        <taxon>Ahniella</taxon>
    </lineage>
</organism>